<gene>
    <name evidence="1" type="ORF">Pro02_47660</name>
</gene>
<dbReference type="AlphaFoldDB" id="A0A8J3WEL5"/>
<evidence type="ECO:0000313" key="1">
    <source>
        <dbReference type="EMBL" id="GIH86358.1"/>
    </source>
</evidence>
<protein>
    <submittedName>
        <fullName evidence="1">Uncharacterized protein</fullName>
    </submittedName>
</protein>
<accession>A0A8J3WEL5</accession>
<comment type="caution">
    <text evidence="1">The sequence shown here is derived from an EMBL/GenBank/DDBJ whole genome shotgun (WGS) entry which is preliminary data.</text>
</comment>
<proteinExistence type="predicted"/>
<name>A0A8J3WEL5_PLARO</name>
<sequence>MYSFAVLDPRPHAQHANTATLAGPVLGVEVTVPALAQACSLGNIDPQHLGADAATAAIEAALAWPLPPAGATLATVRADADALGAMAVLLLRANGSPLLAGAIERIQIIAEADKEAAGPWPGPRPAPTPEDLLGPATPVMHLAADHTRPLKERVELIAEWIGHGKDAAAEAILAGYQERALAEAREALESLTVQAGPVAVVTGSHRLAMGLGYRYAPVVVACNPAFRFAGGEPHRKHTVARWNSVTIVELEWAAMVEELNAADPAATDTARWGGSTSIVGSPMGIASGLSAEQVAAIVREHVRSGLLDMCRELVRYMDHYDVLQQRGESYDAADAATVRAQHQWARAALAELDGEHS</sequence>
<dbReference type="RefSeq" id="WP_189242940.1">
    <property type="nucleotide sequence ID" value="NZ_BMQP01000026.1"/>
</dbReference>
<keyword evidence="2" id="KW-1185">Reference proteome</keyword>
<dbReference type="EMBL" id="BOOI01000046">
    <property type="protein sequence ID" value="GIH86358.1"/>
    <property type="molecule type" value="Genomic_DNA"/>
</dbReference>
<organism evidence="1 2">
    <name type="scientific">Planobispora rosea</name>
    <dbReference type="NCBI Taxonomy" id="35762"/>
    <lineage>
        <taxon>Bacteria</taxon>
        <taxon>Bacillati</taxon>
        <taxon>Actinomycetota</taxon>
        <taxon>Actinomycetes</taxon>
        <taxon>Streptosporangiales</taxon>
        <taxon>Streptosporangiaceae</taxon>
        <taxon>Planobispora</taxon>
    </lineage>
</organism>
<evidence type="ECO:0000313" key="2">
    <source>
        <dbReference type="Proteomes" id="UP000655044"/>
    </source>
</evidence>
<reference evidence="1" key="1">
    <citation type="submission" date="2021-01" db="EMBL/GenBank/DDBJ databases">
        <title>Whole genome shotgun sequence of Planobispora rosea NBRC 15558.</title>
        <authorList>
            <person name="Komaki H."/>
            <person name="Tamura T."/>
        </authorList>
    </citation>
    <scope>NUCLEOTIDE SEQUENCE</scope>
    <source>
        <strain evidence="1">NBRC 15558</strain>
    </source>
</reference>
<dbReference type="Proteomes" id="UP000655044">
    <property type="component" value="Unassembled WGS sequence"/>
</dbReference>